<evidence type="ECO:0000259" key="9">
    <source>
        <dbReference type="PROSITE" id="PS50968"/>
    </source>
</evidence>
<evidence type="ECO:0000256" key="6">
    <source>
        <dbReference type="ARBA" id="ARBA00023160"/>
    </source>
</evidence>
<dbReference type="CDD" id="cd06850">
    <property type="entry name" value="biotinyl_domain"/>
    <property type="match status" value="1"/>
</dbReference>
<evidence type="ECO:0000256" key="1">
    <source>
        <dbReference type="ARBA" id="ARBA00005194"/>
    </source>
</evidence>
<evidence type="ECO:0000256" key="7">
    <source>
        <dbReference type="ARBA" id="ARBA00023267"/>
    </source>
</evidence>
<reference evidence="10 11" key="1">
    <citation type="submission" date="2016-12" db="EMBL/GenBank/DDBJ databases">
        <title>Complete genome sequence of Clostridium kluyveri JZZ isolated from the pit mud of a Chinese flavor liquor-making factory.</title>
        <authorList>
            <person name="Wang Y."/>
        </authorList>
    </citation>
    <scope>NUCLEOTIDE SEQUENCE [LARGE SCALE GENOMIC DNA]</scope>
    <source>
        <strain evidence="10 11">JZZ</strain>
    </source>
</reference>
<sequence length="170" mass="19082">MDVKAIEGIIRTMDNSQLGYLEINWQGISIIMKKQGEEGNIKNINIMGENKEKLNSISQNCEDKIIRTKEEKINESEITESEIATEKDDSIKEITAPIVGTFYSSPSPDKPPFVNVGSKVKKGDVLCIIEAMKLMNEIQSEVEGEVVEILAKNEQMVEYGQLIFKIKVSN</sequence>
<dbReference type="EMBL" id="CP018335">
    <property type="protein sequence ID" value="APM37461.1"/>
    <property type="molecule type" value="Genomic_DNA"/>
</dbReference>
<evidence type="ECO:0000313" key="10">
    <source>
        <dbReference type="EMBL" id="APM37461.1"/>
    </source>
</evidence>
<evidence type="ECO:0000256" key="2">
    <source>
        <dbReference type="ARBA" id="ARBA00017562"/>
    </source>
</evidence>
<evidence type="ECO:0000256" key="3">
    <source>
        <dbReference type="ARBA" id="ARBA00022516"/>
    </source>
</evidence>
<dbReference type="NCBIfam" id="TIGR00531">
    <property type="entry name" value="BCCP"/>
    <property type="match status" value="1"/>
</dbReference>
<keyword evidence="7 8" id="KW-0092">Biotin</keyword>
<dbReference type="InterPro" id="IPR001249">
    <property type="entry name" value="AcCoA_biotinCC"/>
</dbReference>
<protein>
    <recommendedName>
        <fullName evidence="2 8">Biotin carboxyl carrier protein of acetyl-CoA carboxylase</fullName>
    </recommendedName>
</protein>
<proteinExistence type="predicted"/>
<dbReference type="PANTHER" id="PTHR45266:SF3">
    <property type="entry name" value="OXALOACETATE DECARBOXYLASE ALPHA CHAIN"/>
    <property type="match status" value="1"/>
</dbReference>
<dbReference type="Proteomes" id="UP000184604">
    <property type="component" value="Chromosome"/>
</dbReference>
<dbReference type="GO" id="GO:0006633">
    <property type="term" value="P:fatty acid biosynthetic process"/>
    <property type="evidence" value="ECO:0007669"/>
    <property type="project" value="UniProtKB-UniPathway"/>
</dbReference>
<dbReference type="InterPro" id="IPR001882">
    <property type="entry name" value="Biotin_BS"/>
</dbReference>
<evidence type="ECO:0000313" key="11">
    <source>
        <dbReference type="Proteomes" id="UP000184604"/>
    </source>
</evidence>
<dbReference type="OrthoDB" id="9811735at2"/>
<gene>
    <name evidence="10" type="ORF">BS101_01155</name>
</gene>
<comment type="pathway">
    <text evidence="1 8">Lipid metabolism; fatty acid biosynthesis.</text>
</comment>
<dbReference type="GO" id="GO:0003989">
    <property type="term" value="F:acetyl-CoA carboxylase activity"/>
    <property type="evidence" value="ECO:0007669"/>
    <property type="project" value="InterPro"/>
</dbReference>
<keyword evidence="4 8" id="KW-0276">Fatty acid metabolism</keyword>
<dbReference type="UniPathway" id="UPA00094"/>
<dbReference type="PROSITE" id="PS00188">
    <property type="entry name" value="BIOTIN"/>
    <property type="match status" value="1"/>
</dbReference>
<dbReference type="PROSITE" id="PS50968">
    <property type="entry name" value="BIOTINYL_LIPOYL"/>
    <property type="match status" value="1"/>
</dbReference>
<keyword evidence="3 8" id="KW-0444">Lipid biosynthesis</keyword>
<dbReference type="InterPro" id="IPR000089">
    <property type="entry name" value="Biotin_lipoyl"/>
</dbReference>
<keyword evidence="5 8" id="KW-0443">Lipid metabolism</keyword>
<accession>A0A1L5F369</accession>
<dbReference type="PANTHER" id="PTHR45266">
    <property type="entry name" value="OXALOACETATE DECARBOXYLASE ALPHA CHAIN"/>
    <property type="match status" value="1"/>
</dbReference>
<feature type="domain" description="Lipoyl-binding" evidence="9">
    <location>
        <begin position="91"/>
        <end position="167"/>
    </location>
</feature>
<dbReference type="SUPFAM" id="SSF51230">
    <property type="entry name" value="Single hybrid motif"/>
    <property type="match status" value="1"/>
</dbReference>
<dbReference type="Pfam" id="PF00364">
    <property type="entry name" value="Biotin_lipoyl"/>
    <property type="match status" value="1"/>
</dbReference>
<dbReference type="GO" id="GO:0009317">
    <property type="term" value="C:acetyl-CoA carboxylase complex"/>
    <property type="evidence" value="ECO:0007669"/>
    <property type="project" value="InterPro"/>
</dbReference>
<dbReference type="AlphaFoldDB" id="A0A1L5F369"/>
<dbReference type="InterPro" id="IPR011053">
    <property type="entry name" value="Single_hybrid_motif"/>
</dbReference>
<evidence type="ECO:0000256" key="4">
    <source>
        <dbReference type="ARBA" id="ARBA00022832"/>
    </source>
</evidence>
<keyword evidence="6 8" id="KW-0275">Fatty acid biosynthesis</keyword>
<name>A0A1L5F369_CLOKL</name>
<dbReference type="Gene3D" id="2.40.50.100">
    <property type="match status" value="1"/>
</dbReference>
<dbReference type="RefSeq" id="WP_073537174.1">
    <property type="nucleotide sequence ID" value="NZ_CP018335.1"/>
</dbReference>
<organism evidence="10 11">
    <name type="scientific">Clostridium kluyveri</name>
    <dbReference type="NCBI Taxonomy" id="1534"/>
    <lineage>
        <taxon>Bacteria</taxon>
        <taxon>Bacillati</taxon>
        <taxon>Bacillota</taxon>
        <taxon>Clostridia</taxon>
        <taxon>Eubacteriales</taxon>
        <taxon>Clostridiaceae</taxon>
        <taxon>Clostridium</taxon>
    </lineage>
</organism>
<dbReference type="InterPro" id="IPR050709">
    <property type="entry name" value="Biotin_Carboxyl_Carrier/Decarb"/>
</dbReference>
<comment type="function">
    <text evidence="8">This protein is a component of the acetyl coenzyme A carboxylase complex; first, biotin carboxylase catalyzes the carboxylation of the carrier protein and then the transcarboxylase transfers the carboxyl group to form malonyl-CoA.</text>
</comment>
<evidence type="ECO:0000256" key="5">
    <source>
        <dbReference type="ARBA" id="ARBA00023098"/>
    </source>
</evidence>
<dbReference type="PRINTS" id="PR01071">
    <property type="entry name" value="ACOABIOTINCC"/>
</dbReference>
<dbReference type="FunFam" id="2.40.50.100:FF:000003">
    <property type="entry name" value="Acetyl-CoA carboxylase biotin carboxyl carrier protein"/>
    <property type="match status" value="1"/>
</dbReference>
<evidence type="ECO:0000256" key="8">
    <source>
        <dbReference type="RuleBase" id="RU364072"/>
    </source>
</evidence>